<dbReference type="Proteomes" id="UP001341444">
    <property type="component" value="Unassembled WGS sequence"/>
</dbReference>
<reference evidence="2 3" key="1">
    <citation type="submission" date="2023-03" db="EMBL/GenBank/DDBJ databases">
        <title>Bacillus Genome Sequencing.</title>
        <authorList>
            <person name="Dunlap C."/>
        </authorList>
    </citation>
    <scope>NUCLEOTIDE SEQUENCE [LARGE SCALE GENOMIC DNA]</scope>
    <source>
        <strain evidence="2 3">B-23453</strain>
    </source>
</reference>
<feature type="transmembrane region" description="Helical" evidence="1">
    <location>
        <begin position="113"/>
        <end position="134"/>
    </location>
</feature>
<name>A0ABU6MMT8_9BACI</name>
<keyword evidence="1" id="KW-0472">Membrane</keyword>
<evidence type="ECO:0000313" key="3">
    <source>
        <dbReference type="Proteomes" id="UP001341444"/>
    </source>
</evidence>
<accession>A0ABU6MMT8</accession>
<dbReference type="SMART" id="SM01251">
    <property type="entry name" value="KbaA"/>
    <property type="match status" value="1"/>
</dbReference>
<dbReference type="EMBL" id="JARMAB010000039">
    <property type="protein sequence ID" value="MED1205619.1"/>
    <property type="molecule type" value="Genomic_DNA"/>
</dbReference>
<dbReference type="InterPro" id="IPR024164">
    <property type="entry name" value="KinB-signalling_activ"/>
</dbReference>
<evidence type="ECO:0000256" key="1">
    <source>
        <dbReference type="SAM" id="Phobius"/>
    </source>
</evidence>
<comment type="caution">
    <text evidence="2">The sequence shown here is derived from an EMBL/GenBank/DDBJ whole genome shotgun (WGS) entry which is preliminary data.</text>
</comment>
<sequence>MTSRNLVKFFLTTLVMGGLTTGVLGYILRWHEFAPYIAQGKILSAVLSFVWLVGVGFIFSLISQVGYFAYLTIHQFGLGISRSLALWNAIQIVFILFALFDLVYFRFEYFGHAQAAISSYLILPAFIVAAGLIVSTLKYKQSKNHTFIPALFFMIVFTIVELVPVLRVNKSSWVELMTLPLLLCNGYQMLILAKFLKRSEEERALSKLRYSVKQSGENPVHK</sequence>
<gene>
    <name evidence="2" type="ORF">P4T90_21530</name>
</gene>
<feature type="transmembrane region" description="Helical" evidence="1">
    <location>
        <begin position="146"/>
        <end position="166"/>
    </location>
</feature>
<dbReference type="Pfam" id="PF14089">
    <property type="entry name" value="KbaA"/>
    <property type="match status" value="1"/>
</dbReference>
<keyword evidence="1" id="KW-1133">Transmembrane helix</keyword>
<feature type="transmembrane region" description="Helical" evidence="1">
    <location>
        <begin position="49"/>
        <end position="73"/>
    </location>
</feature>
<dbReference type="PIRSF" id="PIRSF029886">
    <property type="entry name" value="KBAA"/>
    <property type="match status" value="1"/>
</dbReference>
<feature type="transmembrane region" description="Helical" evidence="1">
    <location>
        <begin position="85"/>
        <end position="107"/>
    </location>
</feature>
<feature type="transmembrane region" description="Helical" evidence="1">
    <location>
        <begin position="172"/>
        <end position="193"/>
    </location>
</feature>
<proteinExistence type="predicted"/>
<evidence type="ECO:0000313" key="2">
    <source>
        <dbReference type="EMBL" id="MED1205619.1"/>
    </source>
</evidence>
<protein>
    <submittedName>
        <fullName evidence="2">KinB-signaling pathway activation protein</fullName>
    </submittedName>
</protein>
<dbReference type="RefSeq" id="WP_066268041.1">
    <property type="nucleotide sequence ID" value="NZ_JARMAB010000039.1"/>
</dbReference>
<organism evidence="2 3">
    <name type="scientific">Heyndrickxia acidicola</name>
    <dbReference type="NCBI Taxonomy" id="209389"/>
    <lineage>
        <taxon>Bacteria</taxon>
        <taxon>Bacillati</taxon>
        <taxon>Bacillota</taxon>
        <taxon>Bacilli</taxon>
        <taxon>Bacillales</taxon>
        <taxon>Bacillaceae</taxon>
        <taxon>Heyndrickxia</taxon>
    </lineage>
</organism>
<keyword evidence="3" id="KW-1185">Reference proteome</keyword>
<keyword evidence="1" id="KW-0812">Transmembrane</keyword>